<reference evidence="1" key="1">
    <citation type="submission" date="2023-03" db="EMBL/GenBank/DDBJ databases">
        <authorList>
            <person name="Shen W."/>
            <person name="Cai J."/>
        </authorList>
    </citation>
    <scope>NUCLEOTIDE SEQUENCE</scope>
    <source>
        <strain evidence="1">B646-2</strain>
    </source>
</reference>
<proteinExistence type="predicted"/>
<sequence length="129" mass="14982">MNKGEVCKEISKINNYLEKCLWMDFEFALMNYNNIVAAGRIDTSLNDFAINIDFGRPFYISTLLSWQLDDSKPFIELVTGDEKWTIIDKYQVERGNYIFKINAEGFETAPILIASQSIKCEIVNKYPFE</sequence>
<gene>
    <name evidence="1" type="ORF">P7D78_01325</name>
</gene>
<accession>A0AAW8SPP6</accession>
<organism evidence="1 2">
    <name type="scientific">Enterococcus raffinosus</name>
    <dbReference type="NCBI Taxonomy" id="71452"/>
    <lineage>
        <taxon>Bacteria</taxon>
        <taxon>Bacillati</taxon>
        <taxon>Bacillota</taxon>
        <taxon>Bacilli</taxon>
        <taxon>Lactobacillales</taxon>
        <taxon>Enterococcaceae</taxon>
        <taxon>Enterococcus</taxon>
    </lineage>
</organism>
<evidence type="ECO:0000313" key="2">
    <source>
        <dbReference type="Proteomes" id="UP001249240"/>
    </source>
</evidence>
<dbReference type="Proteomes" id="UP001249240">
    <property type="component" value="Unassembled WGS sequence"/>
</dbReference>
<name>A0AAW8SPP6_9ENTE</name>
<protein>
    <submittedName>
        <fullName evidence="1">Uncharacterized protein</fullName>
    </submittedName>
</protein>
<comment type="caution">
    <text evidence="1">The sequence shown here is derived from an EMBL/GenBank/DDBJ whole genome shotgun (WGS) entry which is preliminary data.</text>
</comment>
<dbReference type="RefSeq" id="WP_028020220.1">
    <property type="nucleotide sequence ID" value="NZ_CABLCA010000004.1"/>
</dbReference>
<dbReference type="EMBL" id="JARPXM010000001">
    <property type="protein sequence ID" value="MDT2536752.1"/>
    <property type="molecule type" value="Genomic_DNA"/>
</dbReference>
<dbReference type="AlphaFoldDB" id="A0AAW8SPP6"/>
<dbReference type="GeneID" id="67042032"/>
<evidence type="ECO:0000313" key="1">
    <source>
        <dbReference type="EMBL" id="MDT2536752.1"/>
    </source>
</evidence>